<evidence type="ECO:0000313" key="2">
    <source>
        <dbReference type="EMBL" id="KAJ8369271.1"/>
    </source>
</evidence>
<dbReference type="Proteomes" id="UP001152622">
    <property type="component" value="Chromosome 3"/>
</dbReference>
<name>A0A9Q1J6M5_SYNKA</name>
<organism evidence="2 3">
    <name type="scientific">Synaphobranchus kaupii</name>
    <name type="common">Kaup's arrowtooth eel</name>
    <dbReference type="NCBI Taxonomy" id="118154"/>
    <lineage>
        <taxon>Eukaryota</taxon>
        <taxon>Metazoa</taxon>
        <taxon>Chordata</taxon>
        <taxon>Craniata</taxon>
        <taxon>Vertebrata</taxon>
        <taxon>Euteleostomi</taxon>
        <taxon>Actinopterygii</taxon>
        <taxon>Neopterygii</taxon>
        <taxon>Teleostei</taxon>
        <taxon>Anguilliformes</taxon>
        <taxon>Synaphobranchidae</taxon>
        <taxon>Synaphobranchus</taxon>
    </lineage>
</organism>
<feature type="region of interest" description="Disordered" evidence="1">
    <location>
        <begin position="221"/>
        <end position="257"/>
    </location>
</feature>
<protein>
    <submittedName>
        <fullName evidence="2">Uncharacterized protein</fullName>
    </submittedName>
</protein>
<dbReference type="PANTHER" id="PTHR24559:SF435">
    <property type="entry name" value="RIBONUCLEASE H"/>
    <property type="match status" value="1"/>
</dbReference>
<evidence type="ECO:0000256" key="1">
    <source>
        <dbReference type="SAM" id="MobiDB-lite"/>
    </source>
</evidence>
<dbReference type="InterPro" id="IPR053134">
    <property type="entry name" value="RNA-dir_DNA_polymerase"/>
</dbReference>
<comment type="caution">
    <text evidence="2">The sequence shown here is derived from an EMBL/GenBank/DDBJ whole genome shotgun (WGS) entry which is preliminary data.</text>
</comment>
<feature type="compositionally biased region" description="Polar residues" evidence="1">
    <location>
        <begin position="224"/>
        <end position="257"/>
    </location>
</feature>
<reference evidence="2" key="1">
    <citation type="journal article" date="2023" name="Science">
        <title>Genome structures resolve the early diversification of teleost fishes.</title>
        <authorList>
            <person name="Parey E."/>
            <person name="Louis A."/>
            <person name="Montfort J."/>
            <person name="Bouchez O."/>
            <person name="Roques C."/>
            <person name="Iampietro C."/>
            <person name="Lluch J."/>
            <person name="Castinel A."/>
            <person name="Donnadieu C."/>
            <person name="Desvignes T."/>
            <person name="Floi Bucao C."/>
            <person name="Jouanno E."/>
            <person name="Wen M."/>
            <person name="Mejri S."/>
            <person name="Dirks R."/>
            <person name="Jansen H."/>
            <person name="Henkel C."/>
            <person name="Chen W.J."/>
            <person name="Zahm M."/>
            <person name="Cabau C."/>
            <person name="Klopp C."/>
            <person name="Thompson A.W."/>
            <person name="Robinson-Rechavi M."/>
            <person name="Braasch I."/>
            <person name="Lecointre G."/>
            <person name="Bobe J."/>
            <person name="Postlethwait J.H."/>
            <person name="Berthelot C."/>
            <person name="Roest Crollius H."/>
            <person name="Guiguen Y."/>
        </authorList>
    </citation>
    <scope>NUCLEOTIDE SEQUENCE</scope>
    <source>
        <strain evidence="2">WJC10195</strain>
    </source>
</reference>
<dbReference type="AlphaFoldDB" id="A0A9Q1J6M5"/>
<dbReference type="Gene3D" id="3.10.10.10">
    <property type="entry name" value="HIV Type 1 Reverse Transcriptase, subunit A, domain 1"/>
    <property type="match status" value="1"/>
</dbReference>
<dbReference type="PANTHER" id="PTHR24559">
    <property type="entry name" value="TRANSPOSON TY3-I GAG-POL POLYPROTEIN"/>
    <property type="match status" value="1"/>
</dbReference>
<dbReference type="OrthoDB" id="6144019at2759"/>
<proteinExistence type="predicted"/>
<dbReference type="InterPro" id="IPR043502">
    <property type="entry name" value="DNA/RNA_pol_sf"/>
</dbReference>
<dbReference type="EMBL" id="JAINUF010000003">
    <property type="protein sequence ID" value="KAJ8369271.1"/>
    <property type="molecule type" value="Genomic_DNA"/>
</dbReference>
<keyword evidence="3" id="KW-1185">Reference proteome</keyword>
<sequence length="393" mass="44053">MEVMPGKPQPRAQQLKKEKKEQEHSHTPKAPEMDVKFPKSVCGTAETFSVLALVCPDQSYNMRFPLLVGTNVLRRLIQDCRKVGGDKYLSTLPIHTNWIAAYTACGEKLKTCNREGKAVPVRLCRKKPVIILKNDTCEVTGIRHTKVSGKGGKAILEEPERHAVPGALVVSKQLIQVKPRSHSKVKVVICNVSNHSVTLQPKRVIAECMLVDWVKAVKADMDSYSPNNPKTEDQLSTLAPSKNTSQDSPGDLNFENSPVSEELKSHIKSRINKEASKAFARHNLDVGHVSSVAHSIELVEHVPFIGCTRRISPTYFEDLRRHLQELLATGIIKESNSLYASPVVLVRKKNGDLRMVIDYRKLNNLTKKDAYPLPRRRRHSPCCQVQNISPSWT</sequence>
<evidence type="ECO:0000313" key="3">
    <source>
        <dbReference type="Proteomes" id="UP001152622"/>
    </source>
</evidence>
<feature type="compositionally biased region" description="Basic and acidic residues" evidence="1">
    <location>
        <begin position="15"/>
        <end position="34"/>
    </location>
</feature>
<gene>
    <name evidence="2" type="ORF">SKAU_G00092990</name>
</gene>
<dbReference type="SUPFAM" id="SSF56672">
    <property type="entry name" value="DNA/RNA polymerases"/>
    <property type="match status" value="1"/>
</dbReference>
<feature type="region of interest" description="Disordered" evidence="1">
    <location>
        <begin position="1"/>
        <end position="34"/>
    </location>
</feature>
<accession>A0A9Q1J6M5</accession>